<feature type="region of interest" description="Disordered" evidence="1">
    <location>
        <begin position="577"/>
        <end position="685"/>
    </location>
</feature>
<feature type="region of interest" description="Disordered" evidence="1">
    <location>
        <begin position="122"/>
        <end position="173"/>
    </location>
</feature>
<dbReference type="PROSITE" id="PS00108">
    <property type="entry name" value="PROTEIN_KINASE_ST"/>
    <property type="match status" value="1"/>
</dbReference>
<dbReference type="InterPro" id="IPR011009">
    <property type="entry name" value="Kinase-like_dom_sf"/>
</dbReference>
<gene>
    <name evidence="3" type="ORF">C6P46_005240</name>
</gene>
<evidence type="ECO:0000256" key="1">
    <source>
        <dbReference type="SAM" id="MobiDB-lite"/>
    </source>
</evidence>
<dbReference type="OrthoDB" id="68483at2759"/>
<dbReference type="PANTHER" id="PTHR24348">
    <property type="entry name" value="SERINE/THREONINE-PROTEIN KINASE UNC-51-RELATED"/>
    <property type="match status" value="1"/>
</dbReference>
<feature type="region of interest" description="Disordered" evidence="1">
    <location>
        <begin position="697"/>
        <end position="749"/>
    </location>
</feature>
<dbReference type="EMBL" id="PUHQ01000055">
    <property type="protein sequence ID" value="KAG0659310.1"/>
    <property type="molecule type" value="Genomic_DNA"/>
</dbReference>
<dbReference type="InterPro" id="IPR045269">
    <property type="entry name" value="Atg1-like"/>
</dbReference>
<organism evidence="3 4">
    <name type="scientific">Rhodotorula mucilaginosa</name>
    <name type="common">Yeast</name>
    <name type="synonym">Rhodotorula rubra</name>
    <dbReference type="NCBI Taxonomy" id="5537"/>
    <lineage>
        <taxon>Eukaryota</taxon>
        <taxon>Fungi</taxon>
        <taxon>Dikarya</taxon>
        <taxon>Basidiomycota</taxon>
        <taxon>Pucciniomycotina</taxon>
        <taxon>Microbotryomycetes</taxon>
        <taxon>Sporidiobolales</taxon>
        <taxon>Sporidiobolaceae</taxon>
        <taxon>Rhodotorula</taxon>
    </lineage>
</organism>
<comment type="caution">
    <text evidence="3">The sequence shown here is derived from an EMBL/GenBank/DDBJ whole genome shotgun (WGS) entry which is preliminary data.</text>
</comment>
<dbReference type="AlphaFoldDB" id="A0A9P6VYA3"/>
<sequence length="1101" mass="120916">MKALLSPTLLWFEQAAEQKRTALIPPWRPTVRESTGYTAHAETFSTDHANPPRAVKLCPSGYGNLRSNDQALALLSSHHRVSYRVSSPSISQQSRLPSHTTTRFGMTATGLMPLLAQQLVEQGSPPAQQRRPLPPPHQQQTAQSLRGPPLSFTSMRSAQQSSKKGSAGTPDKEKREFVFSWTDEMLAQKYQFLEEVGFGNWGSVWKVIPKDQSDRVQSVKLVHRSAQPTSAARLRALWTEFKCVRAFADDPHPNLIRFYSFILSPSYALCVMDFHRRLMPVSLAESHARPYLLQLLSAVAHLHKHGISHNDIKASNILLSNEDRPILIDFGFAQQYEVGHPEAFLSSLSWGTPEYLSPERAKGAVHDERLSDVFALGVTMYEIVVGRTPFEETEDETFLNRDALVEYYKRTLTGRFWGKSDLSTSFTHLISKMISPEPGQRMASCAIASGHPFFMIRKEPVVRSSTSESPSIAPPARTSPAQAQGQRDEASERMHGATRMLGSEGCKKAAFVIYEDADQGDAPAAVPASTFAPKPLALVERTNQTLKLTVTGETAPLTKTARAPPGPSRIPIRTMKERLSGPSRADASQPFDIPKRVPSHHRVVSTPLALANGNPVRPRVTSQPLLQSRSSTEDSEAPNSKRRALSRTFSSTRKPPPALTHERNVLTTSGIAVVTPEEGGYGPRLANTTEMLIDTTTPPTITRSRTCTVTPDSKGSGSQSVDGVSSRDFPKLNKKSPRSLSNSLKKLSTKHVRRAPSVLSLGSSIFGSRRRVSSSNTTFEIVEAERVMDRTAHTLPLDLRLTPQKQPEIAQARLVNLSQRSQDITPPRQTDPFLISASAAVPRTPPFRPGHRRIPTAIRNTPTVILHESTDDGDCSESDYSRTGTAVFDARLVSPPPPPRVVAEAQRLPTWVPDSDSDDASGEGDVDEPTITLSSSPAHSRKTASRAFPGFTQQAQRDEREQPAVRPAQDASLRGLPRPTSTFSTSPFTNLHVRNNSASIFDEDDVPNKLNESTGRDSSGGLHKRSRSVVSFFSLFGPSPSLSTSSTSAIDPWAPDGTVRKEAKEGKVAFATGSALDRLPEKHDKDKKAGRLRKVFGRLFR</sequence>
<keyword evidence="4" id="KW-1185">Reference proteome</keyword>
<dbReference type="GO" id="GO:0005737">
    <property type="term" value="C:cytoplasm"/>
    <property type="evidence" value="ECO:0007669"/>
    <property type="project" value="TreeGrafter"/>
</dbReference>
<dbReference type="GO" id="GO:0004674">
    <property type="term" value="F:protein serine/threonine kinase activity"/>
    <property type="evidence" value="ECO:0007669"/>
    <property type="project" value="InterPro"/>
</dbReference>
<feature type="compositionally biased region" description="Polar residues" evidence="1">
    <location>
        <begin position="620"/>
        <end position="630"/>
    </location>
</feature>
<feature type="compositionally biased region" description="Acidic residues" evidence="1">
    <location>
        <begin position="915"/>
        <end position="928"/>
    </location>
</feature>
<dbReference type="PROSITE" id="PS50011">
    <property type="entry name" value="PROTEIN_KINASE_DOM"/>
    <property type="match status" value="1"/>
</dbReference>
<protein>
    <recommendedName>
        <fullName evidence="2">Protein kinase domain-containing protein</fullName>
    </recommendedName>
</protein>
<dbReference type="GO" id="GO:0005524">
    <property type="term" value="F:ATP binding"/>
    <property type="evidence" value="ECO:0007669"/>
    <property type="project" value="InterPro"/>
</dbReference>
<dbReference type="SMART" id="SM00220">
    <property type="entry name" value="S_TKc"/>
    <property type="match status" value="1"/>
</dbReference>
<evidence type="ECO:0000259" key="2">
    <source>
        <dbReference type="PROSITE" id="PS50011"/>
    </source>
</evidence>
<feature type="compositionally biased region" description="Basic and acidic residues" evidence="1">
    <location>
        <begin position="486"/>
        <end position="495"/>
    </location>
</feature>
<dbReference type="GO" id="GO:0010506">
    <property type="term" value="P:regulation of autophagy"/>
    <property type="evidence" value="ECO:0007669"/>
    <property type="project" value="InterPro"/>
</dbReference>
<dbReference type="Proteomes" id="UP000777482">
    <property type="component" value="Unassembled WGS sequence"/>
</dbReference>
<feature type="region of interest" description="Disordered" evidence="1">
    <location>
        <begin position="1044"/>
        <end position="1065"/>
    </location>
</feature>
<feature type="compositionally biased region" description="Polar residues" evidence="1">
    <location>
        <begin position="151"/>
        <end position="164"/>
    </location>
</feature>
<dbReference type="InterPro" id="IPR008271">
    <property type="entry name" value="Ser/Thr_kinase_AS"/>
</dbReference>
<evidence type="ECO:0000313" key="3">
    <source>
        <dbReference type="EMBL" id="KAG0659310.1"/>
    </source>
</evidence>
<feature type="domain" description="Protein kinase" evidence="2">
    <location>
        <begin position="190"/>
        <end position="454"/>
    </location>
</feature>
<dbReference type="InterPro" id="IPR000719">
    <property type="entry name" value="Prot_kinase_dom"/>
</dbReference>
<evidence type="ECO:0000313" key="4">
    <source>
        <dbReference type="Proteomes" id="UP000777482"/>
    </source>
</evidence>
<dbReference type="SUPFAM" id="SSF56112">
    <property type="entry name" value="Protein kinase-like (PK-like)"/>
    <property type="match status" value="1"/>
</dbReference>
<feature type="compositionally biased region" description="Low complexity" evidence="1">
    <location>
        <begin position="697"/>
        <end position="726"/>
    </location>
</feature>
<dbReference type="PANTHER" id="PTHR24348:SF68">
    <property type="entry name" value="SERINE_THREONINE-PROTEIN KINASE ATG1C"/>
    <property type="match status" value="1"/>
</dbReference>
<accession>A0A9P6VYA3</accession>
<feature type="region of interest" description="Disordered" evidence="1">
    <location>
        <begin position="889"/>
        <end position="989"/>
    </location>
</feature>
<name>A0A9P6VYA3_RHOMI</name>
<proteinExistence type="predicted"/>
<dbReference type="Gene3D" id="1.10.510.10">
    <property type="entry name" value="Transferase(Phosphotransferase) domain 1"/>
    <property type="match status" value="1"/>
</dbReference>
<feature type="compositionally biased region" description="Low complexity" evidence="1">
    <location>
        <begin position="979"/>
        <end position="989"/>
    </location>
</feature>
<feature type="region of interest" description="Disordered" evidence="1">
    <location>
        <begin position="464"/>
        <end position="496"/>
    </location>
</feature>
<dbReference type="CDD" id="cd14014">
    <property type="entry name" value="STKc_PknB_like"/>
    <property type="match status" value="1"/>
</dbReference>
<dbReference type="Pfam" id="PF00069">
    <property type="entry name" value="Pkinase"/>
    <property type="match status" value="1"/>
</dbReference>
<reference evidence="3 4" key="1">
    <citation type="submission" date="2020-11" db="EMBL/GenBank/DDBJ databases">
        <title>Kefir isolates.</title>
        <authorList>
            <person name="Marcisauskas S."/>
            <person name="Kim Y."/>
            <person name="Blasche S."/>
        </authorList>
    </citation>
    <scope>NUCLEOTIDE SEQUENCE [LARGE SCALE GENOMIC DNA]</scope>
    <source>
        <strain evidence="3 4">KR</strain>
    </source>
</reference>
<feature type="region of interest" description="Disordered" evidence="1">
    <location>
        <begin position="1001"/>
        <end position="1023"/>
    </location>
</feature>